<proteinExistence type="predicted"/>
<name>A0A6J5NQV8_9CAUD</name>
<organism evidence="1">
    <name type="scientific">uncultured Caudovirales phage</name>
    <dbReference type="NCBI Taxonomy" id="2100421"/>
    <lineage>
        <taxon>Viruses</taxon>
        <taxon>Duplodnaviria</taxon>
        <taxon>Heunggongvirae</taxon>
        <taxon>Uroviricota</taxon>
        <taxon>Caudoviricetes</taxon>
        <taxon>Peduoviridae</taxon>
        <taxon>Maltschvirus</taxon>
        <taxon>Maltschvirus maltsch</taxon>
    </lineage>
</organism>
<reference evidence="1" key="1">
    <citation type="submission" date="2020-04" db="EMBL/GenBank/DDBJ databases">
        <authorList>
            <person name="Chiriac C."/>
            <person name="Salcher M."/>
            <person name="Ghai R."/>
            <person name="Kavagutti S V."/>
        </authorList>
    </citation>
    <scope>NUCLEOTIDE SEQUENCE</scope>
</reference>
<evidence type="ECO:0000313" key="1">
    <source>
        <dbReference type="EMBL" id="CAB4161397.1"/>
    </source>
</evidence>
<sequence>MITITQATEITAQQVADLMVTAFEGGSGYWCGVQSYTLKRPAIPGRDEPWYADPNTWSNPFSIVFYDIEDEAETWTLDNQKLAEGLKAYAQAYPEALARDFTEDGYEGDADDADTALQMILFGKLVYG</sequence>
<accession>A0A6J5NQV8</accession>
<gene>
    <name evidence="1" type="ORF">UFOVP730_46</name>
</gene>
<dbReference type="EMBL" id="LR796716">
    <property type="protein sequence ID" value="CAB4161397.1"/>
    <property type="molecule type" value="Genomic_DNA"/>
</dbReference>
<protein>
    <submittedName>
        <fullName evidence="1">Uncharacterized protein</fullName>
    </submittedName>
</protein>